<dbReference type="AlphaFoldDB" id="A0A101ND71"/>
<evidence type="ECO:0000259" key="1">
    <source>
        <dbReference type="Pfam" id="PF12706"/>
    </source>
</evidence>
<dbReference type="RefSeq" id="WP_031036627.1">
    <property type="nucleotide sequence ID" value="NZ_JBEYZI010000039.1"/>
</dbReference>
<evidence type="ECO:0000313" key="3">
    <source>
        <dbReference type="EMBL" id="KUM90824.1"/>
    </source>
</evidence>
<organism evidence="3 4">
    <name type="scientific">Streptomyces pseudovenezuelae</name>
    <dbReference type="NCBI Taxonomy" id="67350"/>
    <lineage>
        <taxon>Bacteria</taxon>
        <taxon>Bacillati</taxon>
        <taxon>Actinomycetota</taxon>
        <taxon>Actinomycetes</taxon>
        <taxon>Kitasatosporales</taxon>
        <taxon>Streptomycetaceae</taxon>
        <taxon>Streptomyces</taxon>
        <taxon>Streptomyces aurantiacus group</taxon>
    </lineage>
</organism>
<dbReference type="InterPro" id="IPR001279">
    <property type="entry name" value="Metallo-B-lactamas"/>
</dbReference>
<dbReference type="InterPro" id="IPR036866">
    <property type="entry name" value="RibonucZ/Hydroxyglut_hydro"/>
</dbReference>
<dbReference type="PANTHER" id="PTHR43546:SF3">
    <property type="entry name" value="UPF0173 METAL-DEPENDENT HYDROLASE MJ1163"/>
    <property type="match status" value="1"/>
</dbReference>
<dbReference type="PANTHER" id="PTHR43546">
    <property type="entry name" value="UPF0173 METAL-DEPENDENT HYDROLASE MJ1163-RELATED"/>
    <property type="match status" value="1"/>
</dbReference>
<reference evidence="3 4" key="1">
    <citation type="submission" date="2015-10" db="EMBL/GenBank/DDBJ databases">
        <title>Draft genome sequence of Streptomyces pseudovenezuelae DSM 40212, type strain for the species Streptomyces pseudovenezuelae.</title>
        <authorList>
            <person name="Ruckert C."/>
            <person name="Winkler A."/>
            <person name="Kalinowski J."/>
            <person name="Kampfer P."/>
            <person name="Glaeser S."/>
        </authorList>
    </citation>
    <scope>NUCLEOTIDE SEQUENCE [LARGE SCALE GENOMIC DNA]</scope>
    <source>
        <strain evidence="3 4">DSM 40212</strain>
    </source>
</reference>
<dbReference type="EMBL" id="LMWM01000003">
    <property type="protein sequence ID" value="KUM90824.1"/>
    <property type="molecule type" value="Genomic_DNA"/>
</dbReference>
<comment type="caution">
    <text evidence="3">The sequence shown here is derived from an EMBL/GenBank/DDBJ whole genome shotgun (WGS) entry which is preliminary data.</text>
</comment>
<dbReference type="OrthoDB" id="5657199at2"/>
<sequence length="531" mass="60112">MRYSLRQDIAVEPVIAGWYGWSYLLPPQCLARFVRNRFTRIVESYLDDPQVHAAAVRQRRMHGGPWIHAHEHRDAIEAWYRDTAPRRARLDELFEAIRRLEEDILPRHHGGCLDPVYQELPQALAGRVEVFYGRDNRTADYRFIEPLMYASEYYDESWQQVRFRPVTQDAREFALTTPMLEYGPEQLLVDVPLNSPLLDMVFRGGLSGAELDDLAAEFGLRGERAARFASYFEPTPPPAAESAAPPAGDDVLEYVGHACVFARHRGTTFLVDPVLSYGGYPGGAENRFTFADLPERIDHLLITHNHQDHMLFETLLRIRHRVGRVLVPKSTNASLVDPGLGGILRRLGFTDVVEVDDLETLHCGSAEVVALPFLGEHGDLRIRSKTGWLLRFGERSMLFAADSTNISPTMYTKVAEVIGSVDTVFIGMESMGAAASWIYGPLYGEPLDRRTDQSRRLNGSNFPQAREIVDALEPEEVYVYAMGLEPWMGVVMAIDYDESHPAIVDSDLLVRHVRDKGGTAERLHLRRTLRL</sequence>
<accession>A0A101ND71</accession>
<protein>
    <submittedName>
        <fullName evidence="3">Polyketide synthase</fullName>
    </submittedName>
</protein>
<dbReference type="Gene3D" id="3.60.15.10">
    <property type="entry name" value="Ribonuclease Z/Hydroxyacylglutathione hydrolase-like"/>
    <property type="match status" value="1"/>
</dbReference>
<gene>
    <name evidence="3" type="ORF">AQI94_03285</name>
</gene>
<proteinExistence type="predicted"/>
<feature type="domain" description="Diiron non-heme beta-hydroxylase N-terminal" evidence="2">
    <location>
        <begin position="5"/>
        <end position="236"/>
    </location>
</feature>
<dbReference type="Pfam" id="PF18456">
    <property type="entry name" value="CmlA_N"/>
    <property type="match status" value="1"/>
</dbReference>
<dbReference type="SUPFAM" id="SSF56281">
    <property type="entry name" value="Metallo-hydrolase/oxidoreductase"/>
    <property type="match status" value="1"/>
</dbReference>
<dbReference type="InterPro" id="IPR041141">
    <property type="entry name" value="CmlA_N"/>
</dbReference>
<dbReference type="Proteomes" id="UP000053039">
    <property type="component" value="Unassembled WGS sequence"/>
</dbReference>
<dbReference type="InterPro" id="IPR050114">
    <property type="entry name" value="UPF0173_UPF0282_UlaG_hydrolase"/>
</dbReference>
<name>A0A101ND71_9ACTN</name>
<dbReference type="Pfam" id="PF12706">
    <property type="entry name" value="Lactamase_B_2"/>
    <property type="match status" value="1"/>
</dbReference>
<evidence type="ECO:0000313" key="4">
    <source>
        <dbReference type="Proteomes" id="UP000053039"/>
    </source>
</evidence>
<feature type="domain" description="Metallo-beta-lactamase" evidence="1">
    <location>
        <begin position="267"/>
        <end position="426"/>
    </location>
</feature>
<evidence type="ECO:0000259" key="2">
    <source>
        <dbReference type="Pfam" id="PF18456"/>
    </source>
</evidence>